<name>X1TXN5_9ZZZZ</name>
<evidence type="ECO:0000313" key="1">
    <source>
        <dbReference type="EMBL" id="GAI96131.1"/>
    </source>
</evidence>
<reference evidence="1" key="1">
    <citation type="journal article" date="2014" name="Front. Microbiol.">
        <title>High frequency of phylogenetically diverse reductive dehalogenase-homologous genes in deep subseafloor sedimentary metagenomes.</title>
        <authorList>
            <person name="Kawai M."/>
            <person name="Futagami T."/>
            <person name="Toyoda A."/>
            <person name="Takaki Y."/>
            <person name="Nishi S."/>
            <person name="Hori S."/>
            <person name="Arai W."/>
            <person name="Tsubouchi T."/>
            <person name="Morono Y."/>
            <person name="Uchiyama I."/>
            <person name="Ito T."/>
            <person name="Fujiyama A."/>
            <person name="Inagaki F."/>
            <person name="Takami H."/>
        </authorList>
    </citation>
    <scope>NUCLEOTIDE SEQUENCE</scope>
    <source>
        <strain evidence="1">Expedition CK06-06</strain>
    </source>
</reference>
<gene>
    <name evidence="1" type="ORF">S12H4_27272</name>
</gene>
<proteinExistence type="predicted"/>
<accession>X1TXN5</accession>
<protein>
    <submittedName>
        <fullName evidence="1">Uncharacterized protein</fullName>
    </submittedName>
</protein>
<feature type="non-terminal residue" evidence="1">
    <location>
        <position position="1"/>
    </location>
</feature>
<dbReference type="AlphaFoldDB" id="X1TXN5"/>
<dbReference type="EMBL" id="BARW01015554">
    <property type="protein sequence ID" value="GAI96131.1"/>
    <property type="molecule type" value="Genomic_DNA"/>
</dbReference>
<organism evidence="1">
    <name type="scientific">marine sediment metagenome</name>
    <dbReference type="NCBI Taxonomy" id="412755"/>
    <lineage>
        <taxon>unclassified sequences</taxon>
        <taxon>metagenomes</taxon>
        <taxon>ecological metagenomes</taxon>
    </lineage>
</organism>
<sequence>PHGNIPLFNRGNILNFKVINKKSTLETIIQL</sequence>
<comment type="caution">
    <text evidence="1">The sequence shown here is derived from an EMBL/GenBank/DDBJ whole genome shotgun (WGS) entry which is preliminary data.</text>
</comment>